<dbReference type="RefSeq" id="XP_064072812.1">
    <property type="nucleotide sequence ID" value="XM_064216742.1"/>
</dbReference>
<dbReference type="InterPro" id="IPR011989">
    <property type="entry name" value="ARM-like"/>
</dbReference>
<dbReference type="InterPro" id="IPR016024">
    <property type="entry name" value="ARM-type_fold"/>
</dbReference>
<keyword evidence="1" id="KW-1185">Reference proteome</keyword>
<dbReference type="GeneID" id="113397828"/>
<dbReference type="Proteomes" id="UP001652626">
    <property type="component" value="Chromosome 13"/>
</dbReference>
<dbReference type="Gene3D" id="1.25.10.10">
    <property type="entry name" value="Leucine-rich Repeat Variant"/>
    <property type="match status" value="1"/>
</dbReference>
<accession>A0ABM4AND2</accession>
<sequence>MSDEPVNIIRESTRNLLQLNRRIHKDEESNSRRAIQEIRINKETILNIANKLKTKSCIPISDLQTLKNGIMEDSNYVEIFLSVHGALRGLIRELTGHNVKKQCAAAGCCCNLALGDSRACSTIAKAAGSYLSTALDNLTTELAVSCAWTLGNLAGADPRICNILTSQGALAKLSEIYTNEDIQDAALYALVHFTYQMRDDLKSDQLIKILQTLTKLDISMMSAQLLFITSCHEHFSENVTEELLQKILEHIPIAFEYHTQKCSQIKKCCKLVYLIRTLANMDKMYNVILNYFSLNNMSDMFKSLLNSNKCVSESCLWLLGNLFNFCDDKQFFNMLIS</sequence>
<evidence type="ECO:0000313" key="2">
    <source>
        <dbReference type="RefSeq" id="XP_064072812.1"/>
    </source>
</evidence>
<name>A0ABM4AND2_VANTA</name>
<reference evidence="2" key="1">
    <citation type="submission" date="2025-08" db="UniProtKB">
        <authorList>
            <consortium name="RefSeq"/>
        </authorList>
    </citation>
    <scope>IDENTIFICATION</scope>
    <source>
        <tissue evidence="2">Whole body</tissue>
    </source>
</reference>
<dbReference type="SUPFAM" id="SSF48371">
    <property type="entry name" value="ARM repeat"/>
    <property type="match status" value="1"/>
</dbReference>
<evidence type="ECO:0000313" key="1">
    <source>
        <dbReference type="Proteomes" id="UP001652626"/>
    </source>
</evidence>
<organism evidence="1 2">
    <name type="scientific">Vanessa tameamea</name>
    <name type="common">Kamehameha butterfly</name>
    <dbReference type="NCBI Taxonomy" id="334116"/>
    <lineage>
        <taxon>Eukaryota</taxon>
        <taxon>Metazoa</taxon>
        <taxon>Ecdysozoa</taxon>
        <taxon>Arthropoda</taxon>
        <taxon>Hexapoda</taxon>
        <taxon>Insecta</taxon>
        <taxon>Pterygota</taxon>
        <taxon>Neoptera</taxon>
        <taxon>Endopterygota</taxon>
        <taxon>Lepidoptera</taxon>
        <taxon>Glossata</taxon>
        <taxon>Ditrysia</taxon>
        <taxon>Papilionoidea</taxon>
        <taxon>Nymphalidae</taxon>
        <taxon>Nymphalinae</taxon>
        <taxon>Vanessa</taxon>
    </lineage>
</organism>
<proteinExistence type="predicted"/>
<protein>
    <submittedName>
        <fullName evidence="2">Uncharacterized protein LOC113397828</fullName>
    </submittedName>
</protein>
<dbReference type="PANTHER" id="PTHR16356">
    <property type="entry name" value="TRANSMEMBRANE AND COILED-COIL DOMAIN-CONTAINING PROTEIN 6 TMCO6"/>
    <property type="match status" value="1"/>
</dbReference>
<dbReference type="PANTHER" id="PTHR16356:SF1">
    <property type="entry name" value="TRANSMEMBRANE AND COILED-COIL DOMAIN-CONTAINING PROTEIN 6"/>
    <property type="match status" value="1"/>
</dbReference>
<gene>
    <name evidence="2" type="primary">LOC113397828</name>
</gene>